<dbReference type="Pfam" id="PF25917">
    <property type="entry name" value="BSH_RND"/>
    <property type="match status" value="1"/>
</dbReference>
<protein>
    <submittedName>
        <fullName evidence="7">Efflux RND transporter periplasmic adaptor subunit</fullName>
    </submittedName>
</protein>
<dbReference type="NCBIfam" id="TIGR01730">
    <property type="entry name" value="RND_mfp"/>
    <property type="match status" value="1"/>
</dbReference>
<keyword evidence="2" id="KW-0175">Coiled coil</keyword>
<dbReference type="EMBL" id="BAABFC010000012">
    <property type="protein sequence ID" value="GAA4499160.1"/>
    <property type="molecule type" value="Genomic_DNA"/>
</dbReference>
<evidence type="ECO:0000259" key="6">
    <source>
        <dbReference type="Pfam" id="PF25975"/>
    </source>
</evidence>
<evidence type="ECO:0000256" key="3">
    <source>
        <dbReference type="SAM" id="SignalP"/>
    </source>
</evidence>
<dbReference type="RefSeq" id="WP_345012376.1">
    <property type="nucleotide sequence ID" value="NZ_BAABFC010000012.1"/>
</dbReference>
<feature type="signal peptide" evidence="3">
    <location>
        <begin position="1"/>
        <end position="27"/>
    </location>
</feature>
<feature type="domain" description="Multidrug resistance protein MdtA-like alpha-helical hairpin" evidence="4">
    <location>
        <begin position="97"/>
        <end position="165"/>
    </location>
</feature>
<dbReference type="InterPro" id="IPR058625">
    <property type="entry name" value="MdtA-like_BSH"/>
</dbReference>
<proteinExistence type="inferred from homology"/>
<evidence type="ECO:0000259" key="4">
    <source>
        <dbReference type="Pfam" id="PF25876"/>
    </source>
</evidence>
<evidence type="ECO:0000256" key="2">
    <source>
        <dbReference type="SAM" id="Coils"/>
    </source>
</evidence>
<dbReference type="PANTHER" id="PTHR30469">
    <property type="entry name" value="MULTIDRUG RESISTANCE PROTEIN MDTA"/>
    <property type="match status" value="1"/>
</dbReference>
<organism evidence="7 8">
    <name type="scientific">Pseudaeromonas paramecii</name>
    <dbReference type="NCBI Taxonomy" id="2138166"/>
    <lineage>
        <taxon>Bacteria</taxon>
        <taxon>Pseudomonadati</taxon>
        <taxon>Pseudomonadota</taxon>
        <taxon>Gammaproteobacteria</taxon>
        <taxon>Aeromonadales</taxon>
        <taxon>Aeromonadaceae</taxon>
        <taxon>Pseudaeromonas</taxon>
    </lineage>
</organism>
<feature type="domain" description="CzcB-like C-terminal circularly permuted SH3-like" evidence="6">
    <location>
        <begin position="282"/>
        <end position="333"/>
    </location>
</feature>
<dbReference type="PANTHER" id="PTHR30469:SF18">
    <property type="entry name" value="RESISTANCE-NODULATION-CELL DIVISION (RND) EFFLUX MEMBRANE FUSION PROTEIN-RELATED"/>
    <property type="match status" value="1"/>
</dbReference>
<accession>A0ABP8QBA3</accession>
<dbReference type="SUPFAM" id="SSF111369">
    <property type="entry name" value="HlyD-like secretion proteins"/>
    <property type="match status" value="1"/>
</dbReference>
<comment type="caution">
    <text evidence="7">The sequence shown here is derived from an EMBL/GenBank/DDBJ whole genome shotgun (WGS) entry which is preliminary data.</text>
</comment>
<gene>
    <name evidence="7" type="ORF">GCM10023095_18850</name>
</gene>
<dbReference type="Proteomes" id="UP001501321">
    <property type="component" value="Unassembled WGS sequence"/>
</dbReference>
<keyword evidence="8" id="KW-1185">Reference proteome</keyword>
<sequence length="349" mass="37336">MRTRFFSLIPFGGLMLLACIGSSAPLAADGPATLTVTSQTEARWWWVDGQLEPVDQGTVAAQTQGRITALNVDVNDMVEAGEVLLEITSTEQAAGLSRAEAALTAAQAQQVESDNQLVRMQALLAKGTVSRREYDSAKAAAQAARGNVNQAKAAVVQAKEAVGYTRVLAPYAGVVSARHVSVGETVSPGQPLLSGFALTHMRVVADVPQRLQGQLQTQQGFNLRLADGENLTLTDYQIYRYADPASHSFRLRLPLPAQEGLHWLPGEWVKLGLPLGERQALRLPQSAILQQSELTAVYVVTAKGPQLRQVKLGDSRDGQVEILAGLSAGEQVLQDAWAQVSAQGGHYAP</sequence>
<reference evidence="8" key="1">
    <citation type="journal article" date="2019" name="Int. J. Syst. Evol. Microbiol.">
        <title>The Global Catalogue of Microorganisms (GCM) 10K type strain sequencing project: providing services to taxonomists for standard genome sequencing and annotation.</title>
        <authorList>
            <consortium name="The Broad Institute Genomics Platform"/>
            <consortium name="The Broad Institute Genome Sequencing Center for Infectious Disease"/>
            <person name="Wu L."/>
            <person name="Ma J."/>
        </authorList>
    </citation>
    <scope>NUCLEOTIDE SEQUENCE [LARGE SCALE GENOMIC DNA]</scope>
    <source>
        <strain evidence="8">JCM 32226</strain>
    </source>
</reference>
<dbReference type="Gene3D" id="2.40.420.20">
    <property type="match status" value="1"/>
</dbReference>
<dbReference type="Pfam" id="PF25975">
    <property type="entry name" value="CzcB_C"/>
    <property type="match status" value="1"/>
</dbReference>
<evidence type="ECO:0000313" key="8">
    <source>
        <dbReference type="Proteomes" id="UP001501321"/>
    </source>
</evidence>
<dbReference type="PROSITE" id="PS51257">
    <property type="entry name" value="PROKAR_LIPOPROTEIN"/>
    <property type="match status" value="1"/>
</dbReference>
<dbReference type="InterPro" id="IPR006143">
    <property type="entry name" value="RND_pump_MFP"/>
</dbReference>
<comment type="similarity">
    <text evidence="1">Belongs to the membrane fusion protein (MFP) (TC 8.A.1) family.</text>
</comment>
<dbReference type="Pfam" id="PF25876">
    <property type="entry name" value="HH_MFP_RND"/>
    <property type="match status" value="1"/>
</dbReference>
<dbReference type="InterPro" id="IPR058624">
    <property type="entry name" value="MdtA-like_HH"/>
</dbReference>
<dbReference type="Gene3D" id="2.40.30.170">
    <property type="match status" value="1"/>
</dbReference>
<dbReference type="Gene3D" id="1.10.287.470">
    <property type="entry name" value="Helix hairpin bin"/>
    <property type="match status" value="1"/>
</dbReference>
<keyword evidence="3" id="KW-0732">Signal</keyword>
<evidence type="ECO:0000256" key="1">
    <source>
        <dbReference type="ARBA" id="ARBA00009477"/>
    </source>
</evidence>
<dbReference type="Gene3D" id="2.40.50.100">
    <property type="match status" value="1"/>
</dbReference>
<feature type="domain" description="Multidrug resistance protein MdtA-like barrel-sandwich hybrid" evidence="5">
    <location>
        <begin position="57"/>
        <end position="191"/>
    </location>
</feature>
<evidence type="ECO:0000259" key="5">
    <source>
        <dbReference type="Pfam" id="PF25917"/>
    </source>
</evidence>
<dbReference type="InterPro" id="IPR058649">
    <property type="entry name" value="CzcB_C"/>
</dbReference>
<name>A0ABP8QBA3_9GAMM</name>
<feature type="coiled-coil region" evidence="2">
    <location>
        <begin position="134"/>
        <end position="161"/>
    </location>
</feature>
<feature type="chain" id="PRO_5046651073" evidence="3">
    <location>
        <begin position="28"/>
        <end position="349"/>
    </location>
</feature>
<evidence type="ECO:0000313" key="7">
    <source>
        <dbReference type="EMBL" id="GAA4499160.1"/>
    </source>
</evidence>